<evidence type="ECO:0000313" key="5">
    <source>
        <dbReference type="EMBL" id="GAA0730222.1"/>
    </source>
</evidence>
<dbReference type="PANTHER" id="PTHR42827:SF1">
    <property type="entry name" value="IRON-SULFUR CLUSTER-BINDING PROTEIN"/>
    <property type="match status" value="1"/>
</dbReference>
<evidence type="ECO:0000256" key="1">
    <source>
        <dbReference type="ARBA" id="ARBA00022723"/>
    </source>
</evidence>
<evidence type="ECO:0000256" key="2">
    <source>
        <dbReference type="ARBA" id="ARBA00023004"/>
    </source>
</evidence>
<feature type="domain" description="4Fe-4S ferredoxin-type" evidence="4">
    <location>
        <begin position="152"/>
        <end position="182"/>
    </location>
</feature>
<gene>
    <name evidence="5" type="ORF">GCM10008905_31250</name>
</gene>
<sequence>MDKLSNEIRKGLIEKGASIVGFADLKDVPENQREGYRYGISIAVALNPFIIAGIENGPTKDYYDEYIRANNLLDELDEYAAEIIKHNGFKALPKVRKIVHTDEEILKTTLPHKTVATRAGIGWIGKCALLITKEFGSAVRLSSVLTDAELDVALPINEGKCGNCNMCKDLCPANAVLGVNWKVNMNRDNYFDAFSCRNEGRKRSDTLGVKERVCGKCILVCPWTQRYLKLKGNNIIF</sequence>
<dbReference type="PANTHER" id="PTHR42827">
    <property type="entry name" value="IRON-SULFUR CLUSTER-BINDING PROTEIN-RELATED"/>
    <property type="match status" value="1"/>
</dbReference>
<name>A0ABN1J6G1_9CLOT</name>
<dbReference type="RefSeq" id="WP_343771196.1">
    <property type="nucleotide sequence ID" value="NZ_BAAACF010000012.1"/>
</dbReference>
<dbReference type="PROSITE" id="PS51379">
    <property type="entry name" value="4FE4S_FER_2"/>
    <property type="match status" value="1"/>
</dbReference>
<dbReference type="EMBL" id="BAAACF010000012">
    <property type="protein sequence ID" value="GAA0730222.1"/>
    <property type="molecule type" value="Genomic_DNA"/>
</dbReference>
<dbReference type="SUPFAM" id="SSF54862">
    <property type="entry name" value="4Fe-4S ferredoxins"/>
    <property type="match status" value="1"/>
</dbReference>
<keyword evidence="6" id="KW-1185">Reference proteome</keyword>
<dbReference type="Pfam" id="PF13484">
    <property type="entry name" value="Fer4_16"/>
    <property type="match status" value="1"/>
</dbReference>
<dbReference type="InterPro" id="IPR017896">
    <property type="entry name" value="4Fe4S_Fe-S-bd"/>
</dbReference>
<dbReference type="InterPro" id="IPR017900">
    <property type="entry name" value="4Fe4S_Fe_S_CS"/>
</dbReference>
<organism evidence="5 6">
    <name type="scientific">Clostridium malenominatum</name>
    <dbReference type="NCBI Taxonomy" id="1539"/>
    <lineage>
        <taxon>Bacteria</taxon>
        <taxon>Bacillati</taxon>
        <taxon>Bacillota</taxon>
        <taxon>Clostridia</taxon>
        <taxon>Eubacteriales</taxon>
        <taxon>Clostridiaceae</taxon>
        <taxon>Clostridium</taxon>
    </lineage>
</organism>
<keyword evidence="2" id="KW-0408">Iron</keyword>
<accession>A0ABN1J6G1</accession>
<keyword evidence="3" id="KW-0411">Iron-sulfur</keyword>
<comment type="caution">
    <text evidence="5">The sequence shown here is derived from an EMBL/GenBank/DDBJ whole genome shotgun (WGS) entry which is preliminary data.</text>
</comment>
<evidence type="ECO:0000256" key="3">
    <source>
        <dbReference type="ARBA" id="ARBA00023014"/>
    </source>
</evidence>
<proteinExistence type="predicted"/>
<dbReference type="Proteomes" id="UP001500339">
    <property type="component" value="Unassembled WGS sequence"/>
</dbReference>
<evidence type="ECO:0000313" key="6">
    <source>
        <dbReference type="Proteomes" id="UP001500339"/>
    </source>
</evidence>
<reference evidence="5 6" key="1">
    <citation type="journal article" date="2019" name="Int. J. Syst. Evol. Microbiol.">
        <title>The Global Catalogue of Microorganisms (GCM) 10K type strain sequencing project: providing services to taxonomists for standard genome sequencing and annotation.</title>
        <authorList>
            <consortium name="The Broad Institute Genomics Platform"/>
            <consortium name="The Broad Institute Genome Sequencing Center for Infectious Disease"/>
            <person name="Wu L."/>
            <person name="Ma J."/>
        </authorList>
    </citation>
    <scope>NUCLEOTIDE SEQUENCE [LARGE SCALE GENOMIC DNA]</scope>
    <source>
        <strain evidence="5 6">JCM 1405</strain>
    </source>
</reference>
<evidence type="ECO:0000259" key="4">
    <source>
        <dbReference type="PROSITE" id="PS51379"/>
    </source>
</evidence>
<protein>
    <submittedName>
        <fullName evidence="5">4Fe-4S double cluster binding domain-containing protein</fullName>
    </submittedName>
</protein>
<dbReference type="PROSITE" id="PS00198">
    <property type="entry name" value="4FE4S_FER_1"/>
    <property type="match status" value="1"/>
</dbReference>
<keyword evidence="1" id="KW-0479">Metal-binding</keyword>